<evidence type="ECO:0000313" key="5">
    <source>
        <dbReference type="EMBL" id="CAA7603000.1"/>
    </source>
</evidence>
<accession>A0A8S0X739</accession>
<keyword evidence="7" id="KW-1185">Reference proteome</keyword>
<dbReference type="Proteomes" id="UP000836597">
    <property type="component" value="Chromosome"/>
</dbReference>
<feature type="compositionally biased region" description="Basic and acidic residues" evidence="3">
    <location>
        <begin position="534"/>
        <end position="555"/>
    </location>
</feature>
<reference evidence="6" key="1">
    <citation type="submission" date="2014-11" db="EMBL/GenBank/DDBJ databases">
        <authorList>
            <person name="Hornung B.V."/>
        </authorList>
    </citation>
    <scope>NUCLEOTIDE SEQUENCE</scope>
    <source>
        <strain evidence="6">INE</strain>
    </source>
</reference>
<evidence type="ECO:0000256" key="1">
    <source>
        <dbReference type="ARBA" id="ARBA00023224"/>
    </source>
</evidence>
<dbReference type="SMART" id="SM00283">
    <property type="entry name" value="MA"/>
    <property type="match status" value="1"/>
</dbReference>
<dbReference type="SUPFAM" id="SSF58104">
    <property type="entry name" value="Methyl-accepting chemotaxis protein (MCP) signaling domain"/>
    <property type="match status" value="1"/>
</dbReference>
<dbReference type="GO" id="GO:0007165">
    <property type="term" value="P:signal transduction"/>
    <property type="evidence" value="ECO:0007669"/>
    <property type="project" value="UniProtKB-KW"/>
</dbReference>
<proteinExistence type="predicted"/>
<evidence type="ECO:0000256" key="3">
    <source>
        <dbReference type="SAM" id="MobiDB-lite"/>
    </source>
</evidence>
<dbReference type="PANTHER" id="PTHR32089:SF112">
    <property type="entry name" value="LYSOZYME-LIKE PROTEIN-RELATED"/>
    <property type="match status" value="1"/>
</dbReference>
<dbReference type="Proteomes" id="UP001071230">
    <property type="component" value="Unassembled WGS sequence"/>
</dbReference>
<dbReference type="RefSeq" id="WP_240986285.1">
    <property type="nucleotide sequence ID" value="NZ_CDGJ01000003.1"/>
</dbReference>
<dbReference type="Gene3D" id="1.10.287.950">
    <property type="entry name" value="Methyl-accepting chemotaxis protein"/>
    <property type="match status" value="1"/>
</dbReference>
<dbReference type="PANTHER" id="PTHR32089">
    <property type="entry name" value="METHYL-ACCEPTING CHEMOTAXIS PROTEIN MCPB"/>
    <property type="match status" value="1"/>
</dbReference>
<sequence>MKTKLARLMIAILLIFSFIQGGFQALLGVAGKMSYYRIPLEVLEVLIEGGVVFLLVWKSVIRPLLASDRVAREIALGDYFQEVPQNSGFFQSLLTAIAKVQESIHLFLGSAVGLSVRVHATADEIFQAFLETQAGTEEVTASVTQIAEQNSRQAVLAEEIHRLVASLGEDAGKAREQAGELAREAEEARKSSARGVETTRLLTETMGFMRENADKTHEAVERLSSESEGIGGVLKLIEGIAGQTSLLALNAAIEAARAGEAGRGFSVVAEEVKKLAEQSTQHVQEIRNNLGGITEGIERVAKSENALSEHLRESVKAVGQATGIFDGVAGAVRTMSGKVEIIVSAVQNISRSALDMQAQGEEIAAVTQATAASAEEVSAAMEEQSRVLERNGTVLAELTESANELQQWVAEKALNQTLVTRGKRFRAYDTEKEITREDLERLKRELDVDDIYLTDREGIFSLATQKSIEGSSIFPLNDQFRRVAAGEIPYYITPIIERVEDKQRFKFFVAPRPNGRGLMELALSADRILNLKSESQDLRERPEGAEARPKEDTRKRQGPAATGRLS</sequence>
<dbReference type="EMBL" id="CDGJ01000003">
    <property type="protein sequence ID" value="CEJ05882.1"/>
    <property type="molecule type" value="Genomic_DNA"/>
</dbReference>
<evidence type="ECO:0000259" key="4">
    <source>
        <dbReference type="PROSITE" id="PS50111"/>
    </source>
</evidence>
<feature type="region of interest" description="Disordered" evidence="3">
    <location>
        <begin position="533"/>
        <end position="566"/>
    </location>
</feature>
<dbReference type="EMBL" id="LR746496">
    <property type="protein sequence ID" value="CAA7603000.1"/>
    <property type="molecule type" value="Genomic_DNA"/>
</dbReference>
<gene>
    <name evidence="6" type="ORF">DEACI_0302</name>
    <name evidence="5" type="ORF">DEACI_3823</name>
</gene>
<reference evidence="5" key="2">
    <citation type="submission" date="2020-01" db="EMBL/GenBank/DDBJ databases">
        <authorList>
            <person name="Hornung B."/>
        </authorList>
    </citation>
    <scope>NUCLEOTIDE SEQUENCE</scope>
    <source>
        <strain evidence="5">PacBioINE</strain>
    </source>
</reference>
<dbReference type="KEGG" id="aacx:DEACI_3823"/>
<evidence type="ECO:0000313" key="7">
    <source>
        <dbReference type="Proteomes" id="UP001071230"/>
    </source>
</evidence>
<dbReference type="Pfam" id="PF00015">
    <property type="entry name" value="MCPsignal"/>
    <property type="match status" value="1"/>
</dbReference>
<feature type="domain" description="Methyl-accepting transducer" evidence="4">
    <location>
        <begin position="128"/>
        <end position="385"/>
    </location>
</feature>
<dbReference type="InterPro" id="IPR004089">
    <property type="entry name" value="MCPsignal_dom"/>
</dbReference>
<dbReference type="PROSITE" id="PS50111">
    <property type="entry name" value="CHEMOTAXIS_TRANSDUC_2"/>
    <property type="match status" value="1"/>
</dbReference>
<name>A0A8S0X739_9FIRM</name>
<keyword evidence="1 2" id="KW-0807">Transducer</keyword>
<evidence type="ECO:0000256" key="2">
    <source>
        <dbReference type="PROSITE-ProRule" id="PRU00284"/>
    </source>
</evidence>
<protein>
    <submittedName>
        <fullName evidence="6">Methyl-accepting chemotaxis (MCP) signaling domain protein</fullName>
    </submittedName>
    <submittedName>
        <fullName evidence="5">Methyl-accepting chemotaxis protein (MCP) signalling domain</fullName>
    </submittedName>
</protein>
<evidence type="ECO:0000313" key="6">
    <source>
        <dbReference type="EMBL" id="CEJ05882.1"/>
    </source>
</evidence>
<dbReference type="GO" id="GO:0016020">
    <property type="term" value="C:membrane"/>
    <property type="evidence" value="ECO:0007669"/>
    <property type="project" value="InterPro"/>
</dbReference>
<dbReference type="AlphaFoldDB" id="A0A8S0X739"/>
<organism evidence="5">
    <name type="scientific">Acididesulfobacillus acetoxydans</name>
    <dbReference type="NCBI Taxonomy" id="1561005"/>
    <lineage>
        <taxon>Bacteria</taxon>
        <taxon>Bacillati</taxon>
        <taxon>Bacillota</taxon>
        <taxon>Clostridia</taxon>
        <taxon>Eubacteriales</taxon>
        <taxon>Peptococcaceae</taxon>
        <taxon>Acididesulfobacillus</taxon>
    </lineage>
</organism>